<evidence type="ECO:0000313" key="19">
    <source>
        <dbReference type="EMBL" id="MBB5349481.1"/>
    </source>
</evidence>
<comment type="catalytic activity">
    <reaction evidence="13">
        <text>Couples ATP hydrolysis with the unwinding of duplex DNA by translocating in the 3'-5' direction.</text>
        <dbReference type="EC" id="5.6.2.4"/>
    </reaction>
</comment>
<evidence type="ECO:0000259" key="18">
    <source>
        <dbReference type="PROSITE" id="PS51217"/>
    </source>
</evidence>
<evidence type="ECO:0000256" key="9">
    <source>
        <dbReference type="ARBA" id="ARBA00022842"/>
    </source>
</evidence>
<dbReference type="InterPro" id="IPR027417">
    <property type="entry name" value="P-loop_NTPase"/>
</dbReference>
<dbReference type="Pfam" id="PF13361">
    <property type="entry name" value="UvrD_C"/>
    <property type="match status" value="2"/>
</dbReference>
<keyword evidence="3 16" id="KW-0547">Nucleotide-binding</keyword>
<evidence type="ECO:0000256" key="14">
    <source>
        <dbReference type="ARBA" id="ARBA00034808"/>
    </source>
</evidence>
<dbReference type="InterPro" id="IPR038726">
    <property type="entry name" value="PDDEXK_AddAB-type"/>
</dbReference>
<dbReference type="HAMAP" id="MF_01485">
    <property type="entry name" value="RecB"/>
    <property type="match status" value="1"/>
</dbReference>
<keyword evidence="5 16" id="KW-0378">Hydrolase</keyword>
<dbReference type="Proteomes" id="UP000539642">
    <property type="component" value="Unassembled WGS sequence"/>
</dbReference>
<evidence type="ECO:0000256" key="10">
    <source>
        <dbReference type="ARBA" id="ARBA00023125"/>
    </source>
</evidence>
<feature type="binding site" evidence="16">
    <location>
        <begin position="24"/>
        <end position="31"/>
    </location>
    <ligand>
        <name>ATP</name>
        <dbReference type="ChEBI" id="CHEBI:30616"/>
    </ligand>
</feature>
<keyword evidence="6 16" id="KW-0347">Helicase</keyword>
<keyword evidence="4" id="KW-0227">DNA damage</keyword>
<organism evidence="19 20">
    <name type="scientific">Desulfoprunum benzoelyticum</name>
    <dbReference type="NCBI Taxonomy" id="1506996"/>
    <lineage>
        <taxon>Bacteria</taxon>
        <taxon>Pseudomonadati</taxon>
        <taxon>Thermodesulfobacteriota</taxon>
        <taxon>Desulfobulbia</taxon>
        <taxon>Desulfobulbales</taxon>
        <taxon>Desulfobulbaceae</taxon>
        <taxon>Desulfoprunum</taxon>
    </lineage>
</organism>
<name>A0A840V981_9BACT</name>
<keyword evidence="1" id="KW-0540">Nuclease</keyword>
<dbReference type="EC" id="5.6.2.4" evidence="14"/>
<dbReference type="InterPro" id="IPR004586">
    <property type="entry name" value="RecB"/>
</dbReference>
<keyword evidence="20" id="KW-1185">Reference proteome</keyword>
<dbReference type="InterPro" id="IPR000212">
    <property type="entry name" value="DNA_helicase_UvrD/REP"/>
</dbReference>
<gene>
    <name evidence="19" type="ORF">HNQ81_003236</name>
</gene>
<dbReference type="InterPro" id="IPR014017">
    <property type="entry name" value="DNA_helicase_UvrD-like_C"/>
</dbReference>
<dbReference type="EMBL" id="JACHEO010000027">
    <property type="protein sequence ID" value="MBB5349481.1"/>
    <property type="molecule type" value="Genomic_DNA"/>
</dbReference>
<dbReference type="PANTHER" id="PTHR11070:SF23">
    <property type="entry name" value="RECBCD ENZYME SUBUNIT RECB"/>
    <property type="match status" value="1"/>
</dbReference>
<dbReference type="SUPFAM" id="SSF52980">
    <property type="entry name" value="Restriction endonuclease-like"/>
    <property type="match status" value="1"/>
</dbReference>
<sequence length="1183" mass="130888">MPREMTTFDCAEVRLHRGSSLVEASAGTGKTYAIAMLVLRLVVEEGVPLERLLVVTFTKAATAELRERIRKRLLEARDLLRGQTNAADLTLSSWASGIGDRGPALERLGLALGDIDRAAVFTIHGFCQRMLQEQALESSQLFQVDLVPDTASTRQQVVDDFWRRSMYGLSDLACAVLLDDFATPAALDATLGPMDGTIAGVEPACPSPAEAAVRLEGIQERLRSWWFLHRDRLAALLADAIAAGYFVAELAHGFPQWWRQLEALFGSGRPAAVPEMSWLGRTGLVKMLNGRRLRDDGKKLAFLRDWPLADELAADWQDAAAGLRLALRASLAEELRTEVERRVRERGAMSYNDLILRLASALTGPAGKRLRSVLGDRYDAALIDEFQDTDAAQWQIFSALFGGGSHALYLIGDPKQAIYRFRGADIHSYFAARKRADRLLTLDRNFRSHPQLVAAVNELFAGRQPFAFDEAIMPYHPVTAAKTAADGSLCRGGAFLAPMRYCHLPAPAEGGDRWSSGKAMARIQEFVVDEIDALLRGQAAAQIQAEAGARPLAPGDIAILVRSHRQAASYQKALLQRAIPAVIASRQSIFATVECDDLLRLLQAVDEPGDLRLLKAAMTSPWFGLDGPRLQAIWQDEGAFDHWRLQFQKYHQLWRNQGLLTMMSALLREEEVFVRLAAQPAAERRIANIAHLLEVLQEKAAADNLGPYQTLQWLQAMWAGGEGGEEFELRLESDAEAVQVVTMHGAKGLEYPVVFCPCLWYRRNLTGSETELVLFHDQDGRLRADLGSDHFLRRRHEAEAEELSEDLRLLYVAVTRARLHCSVVWADVRKHGQVEDAFRSGLGLRLFPGGQVDEEQQIDRLRALAADQGVACQQIGAEGARSEAPIIAGPRPPLVCRPPSGRSLQTCWQMTSYSALASQSGGEEGRAVEGQERAIVAGEGSDDLIEAPGLPAGARFGNAVHDLLQHLPFTGLAASGDFAEPMEAASRRYGLAVDPGRLAQLLRHTVSAGLHDPSTGAAFALAELDPRKLVREMPFYFHLHRSTTTEINRIVAADPAVLPLSFREMQGYLTGFVDLVCEHEGRFFIIDYKTNNLGERQSDYLPDRLTQAMRQHNYGLQYWIYCLVLHRHLRTFMPGYDYERHFGGVLYLFVRGMSRERPGAGVYHARPDAGRLQALAALLGGSQ</sequence>
<evidence type="ECO:0000256" key="6">
    <source>
        <dbReference type="ARBA" id="ARBA00022806"/>
    </source>
</evidence>
<keyword evidence="9" id="KW-0460">Magnesium</keyword>
<dbReference type="CDD" id="cd22352">
    <property type="entry name" value="RecB_C-like"/>
    <property type="match status" value="1"/>
</dbReference>
<evidence type="ECO:0000256" key="2">
    <source>
        <dbReference type="ARBA" id="ARBA00022723"/>
    </source>
</evidence>
<evidence type="ECO:0000256" key="8">
    <source>
        <dbReference type="ARBA" id="ARBA00022840"/>
    </source>
</evidence>
<evidence type="ECO:0000256" key="4">
    <source>
        <dbReference type="ARBA" id="ARBA00022763"/>
    </source>
</evidence>
<dbReference type="Pfam" id="PF12705">
    <property type="entry name" value="PDDEXK_1"/>
    <property type="match status" value="1"/>
</dbReference>
<evidence type="ECO:0000256" key="15">
    <source>
        <dbReference type="ARBA" id="ARBA00048988"/>
    </source>
</evidence>
<accession>A0A840V981</accession>
<dbReference type="RefSeq" id="WP_183352273.1">
    <property type="nucleotide sequence ID" value="NZ_JACHEO010000027.1"/>
</dbReference>
<dbReference type="GO" id="GO:0043138">
    <property type="term" value="F:3'-5' DNA helicase activity"/>
    <property type="evidence" value="ECO:0007669"/>
    <property type="project" value="UniProtKB-EC"/>
</dbReference>
<dbReference type="GO" id="GO:0005524">
    <property type="term" value="F:ATP binding"/>
    <property type="evidence" value="ECO:0007669"/>
    <property type="project" value="UniProtKB-UniRule"/>
</dbReference>
<keyword evidence="10" id="KW-0238">DNA-binding</keyword>
<dbReference type="PANTHER" id="PTHR11070">
    <property type="entry name" value="UVRD / RECB / PCRA DNA HELICASE FAMILY MEMBER"/>
    <property type="match status" value="1"/>
</dbReference>
<dbReference type="GO" id="GO:0000725">
    <property type="term" value="P:recombinational repair"/>
    <property type="evidence" value="ECO:0007669"/>
    <property type="project" value="TreeGrafter"/>
</dbReference>
<evidence type="ECO:0000313" key="20">
    <source>
        <dbReference type="Proteomes" id="UP000539642"/>
    </source>
</evidence>
<keyword evidence="7" id="KW-0269">Exonuclease</keyword>
<dbReference type="GO" id="GO:0046872">
    <property type="term" value="F:metal ion binding"/>
    <property type="evidence" value="ECO:0007669"/>
    <property type="project" value="UniProtKB-KW"/>
</dbReference>
<dbReference type="SUPFAM" id="SSF52540">
    <property type="entry name" value="P-loop containing nucleoside triphosphate hydrolases"/>
    <property type="match status" value="1"/>
</dbReference>
<evidence type="ECO:0000256" key="5">
    <source>
        <dbReference type="ARBA" id="ARBA00022801"/>
    </source>
</evidence>
<reference evidence="19 20" key="1">
    <citation type="submission" date="2020-08" db="EMBL/GenBank/DDBJ databases">
        <title>Genomic Encyclopedia of Type Strains, Phase IV (KMG-IV): sequencing the most valuable type-strain genomes for metagenomic binning, comparative biology and taxonomic classification.</title>
        <authorList>
            <person name="Goeker M."/>
        </authorList>
    </citation>
    <scope>NUCLEOTIDE SEQUENCE [LARGE SCALE GENOMIC DNA]</scope>
    <source>
        <strain evidence="19 20">DSM 28570</strain>
    </source>
</reference>
<dbReference type="GO" id="GO:0009338">
    <property type="term" value="C:exodeoxyribonuclease V complex"/>
    <property type="evidence" value="ECO:0007669"/>
    <property type="project" value="TreeGrafter"/>
</dbReference>
<dbReference type="GO" id="GO:0005829">
    <property type="term" value="C:cytosol"/>
    <property type="evidence" value="ECO:0007669"/>
    <property type="project" value="TreeGrafter"/>
</dbReference>
<dbReference type="Gene3D" id="3.90.320.10">
    <property type="match status" value="1"/>
</dbReference>
<evidence type="ECO:0000256" key="11">
    <source>
        <dbReference type="ARBA" id="ARBA00023204"/>
    </source>
</evidence>
<feature type="domain" description="UvrD-like helicase C-terminal" evidence="18">
    <location>
        <begin position="450"/>
        <end position="748"/>
    </location>
</feature>
<dbReference type="InterPro" id="IPR014016">
    <property type="entry name" value="UvrD-like_ATP-bd"/>
</dbReference>
<evidence type="ECO:0000256" key="12">
    <source>
        <dbReference type="ARBA" id="ARBA00023235"/>
    </source>
</evidence>
<protein>
    <recommendedName>
        <fullName evidence="14">DNA 3'-5' helicase</fullName>
        <ecNumber evidence="14">5.6.2.4</ecNumber>
    </recommendedName>
</protein>
<dbReference type="Pfam" id="PF00580">
    <property type="entry name" value="UvrD-helicase"/>
    <property type="match status" value="2"/>
</dbReference>
<evidence type="ECO:0000256" key="13">
    <source>
        <dbReference type="ARBA" id="ARBA00034617"/>
    </source>
</evidence>
<dbReference type="Gene3D" id="1.10.486.10">
    <property type="entry name" value="PCRA, domain 4"/>
    <property type="match status" value="1"/>
</dbReference>
<evidence type="ECO:0000256" key="16">
    <source>
        <dbReference type="PROSITE-ProRule" id="PRU00560"/>
    </source>
</evidence>
<dbReference type="Gene3D" id="3.40.50.300">
    <property type="entry name" value="P-loop containing nucleotide triphosphate hydrolases"/>
    <property type="match status" value="2"/>
</dbReference>
<keyword evidence="12" id="KW-0413">Isomerase</keyword>
<dbReference type="AlphaFoldDB" id="A0A840V981"/>
<comment type="caution">
    <text evidence="19">The sequence shown here is derived from an EMBL/GenBank/DDBJ whole genome shotgun (WGS) entry which is preliminary data.</text>
</comment>
<keyword evidence="11" id="KW-0234">DNA repair</keyword>
<dbReference type="NCBIfam" id="TIGR00609">
    <property type="entry name" value="recB"/>
    <property type="match status" value="1"/>
</dbReference>
<evidence type="ECO:0000256" key="1">
    <source>
        <dbReference type="ARBA" id="ARBA00022722"/>
    </source>
</evidence>
<feature type="domain" description="UvrD-like helicase ATP-binding" evidence="17">
    <location>
        <begin position="3"/>
        <end position="449"/>
    </location>
</feature>
<keyword evidence="2" id="KW-0479">Metal-binding</keyword>
<dbReference type="InterPro" id="IPR011604">
    <property type="entry name" value="PDDEXK-like_dom_sf"/>
</dbReference>
<dbReference type="GO" id="GO:0008854">
    <property type="term" value="F:exodeoxyribonuclease V activity"/>
    <property type="evidence" value="ECO:0007669"/>
    <property type="project" value="InterPro"/>
</dbReference>
<evidence type="ECO:0000256" key="7">
    <source>
        <dbReference type="ARBA" id="ARBA00022839"/>
    </source>
</evidence>
<evidence type="ECO:0000256" key="3">
    <source>
        <dbReference type="ARBA" id="ARBA00022741"/>
    </source>
</evidence>
<keyword evidence="8 16" id="KW-0067">ATP-binding</keyword>
<proteinExistence type="inferred from homology"/>
<dbReference type="PROSITE" id="PS51198">
    <property type="entry name" value="UVRD_HELICASE_ATP_BIND"/>
    <property type="match status" value="1"/>
</dbReference>
<comment type="catalytic activity">
    <reaction evidence="15">
        <text>ATP + H2O = ADP + phosphate + H(+)</text>
        <dbReference type="Rhea" id="RHEA:13065"/>
        <dbReference type="ChEBI" id="CHEBI:15377"/>
        <dbReference type="ChEBI" id="CHEBI:15378"/>
        <dbReference type="ChEBI" id="CHEBI:30616"/>
        <dbReference type="ChEBI" id="CHEBI:43474"/>
        <dbReference type="ChEBI" id="CHEBI:456216"/>
        <dbReference type="EC" id="5.6.2.4"/>
    </reaction>
</comment>
<dbReference type="Gene3D" id="1.10.3170.10">
    <property type="entry name" value="Recbcd, chain B, domain 2"/>
    <property type="match status" value="1"/>
</dbReference>
<dbReference type="GO" id="GO:0003677">
    <property type="term" value="F:DNA binding"/>
    <property type="evidence" value="ECO:0007669"/>
    <property type="project" value="UniProtKB-KW"/>
</dbReference>
<dbReference type="PROSITE" id="PS51217">
    <property type="entry name" value="UVRD_HELICASE_CTER"/>
    <property type="match status" value="1"/>
</dbReference>
<evidence type="ECO:0000259" key="17">
    <source>
        <dbReference type="PROSITE" id="PS51198"/>
    </source>
</evidence>
<dbReference type="InterPro" id="IPR011335">
    <property type="entry name" value="Restrct_endonuc-II-like"/>
</dbReference>